<organism evidence="2">
    <name type="scientific">Salmonella enterica</name>
    <name type="common">Salmonella choleraesuis</name>
    <dbReference type="NCBI Taxonomy" id="28901"/>
    <lineage>
        <taxon>Bacteria</taxon>
        <taxon>Pseudomonadati</taxon>
        <taxon>Pseudomonadota</taxon>
        <taxon>Gammaproteobacteria</taxon>
        <taxon>Enterobacterales</taxon>
        <taxon>Enterobacteriaceae</taxon>
        <taxon>Salmonella</taxon>
    </lineage>
</organism>
<dbReference type="RefSeq" id="WP_024133274.1">
    <property type="nucleotide sequence ID" value="NZ_NLBR02000001.1"/>
</dbReference>
<name>A0A232R4V5_SALER</name>
<proteinExistence type="predicted"/>
<sequence>MSDTISPFVFPEKAAHEVALELIRAGKISYASDASDVFTHMLNHYRAERDRPQQEDKAS</sequence>
<dbReference type="EMBL" id="QWJL01000008">
    <property type="protein sequence ID" value="RIP28989.1"/>
    <property type="molecule type" value="Genomic_DNA"/>
</dbReference>
<reference evidence="2" key="2">
    <citation type="submission" date="2019-01" db="EMBL/GenBank/DDBJ databases">
        <title>Whole genome sequencing of Salmonella enterica.</title>
        <authorList>
            <person name="Cao G."/>
        </authorList>
    </citation>
    <scope>NUCLEOTIDE SEQUENCE [LARGE SCALE GENOMIC DNA]</scope>
    <source>
        <strain evidence="2">CFSAN074594</strain>
    </source>
</reference>
<dbReference type="AlphaFoldDB" id="A0A232R4V5"/>
<dbReference type="EMBL" id="SDIQ01000064">
    <property type="protein sequence ID" value="RXL15164.1"/>
    <property type="molecule type" value="Genomic_DNA"/>
</dbReference>
<dbReference type="Proteomes" id="UP000839536">
    <property type="component" value="Unassembled WGS sequence"/>
</dbReference>
<comment type="caution">
    <text evidence="2">The sequence shown here is derived from an EMBL/GenBank/DDBJ whole genome shotgun (WGS) entry which is preliminary data.</text>
</comment>
<reference evidence="1" key="1">
    <citation type="submission" date="2018-08" db="EMBL/GenBank/DDBJ databases">
        <title>Whole genome sequencing of Salmonella enterica serotype newport.</title>
        <authorList>
            <person name="Bell R."/>
        </authorList>
    </citation>
    <scope>NUCLEOTIDE SEQUENCE [LARGE SCALE GENOMIC DNA]</scope>
    <source>
        <strain evidence="1">CFSAN048053</strain>
    </source>
</reference>
<evidence type="ECO:0000313" key="2">
    <source>
        <dbReference type="EMBL" id="RXL15164.1"/>
    </source>
</evidence>
<gene>
    <name evidence="1" type="ORF">A7D45_10955</name>
    <name evidence="2" type="ORF">EKD96_24050</name>
</gene>
<evidence type="ECO:0000313" key="1">
    <source>
        <dbReference type="EMBL" id="RIP28989.1"/>
    </source>
</evidence>
<protein>
    <submittedName>
        <fullName evidence="2">Uncharacterized protein</fullName>
    </submittedName>
</protein>
<accession>A0A232R4V5</accession>
<dbReference type="Proteomes" id="UP000885256">
    <property type="component" value="Unassembled WGS sequence"/>
</dbReference>